<dbReference type="PANTHER" id="PTHR30069:SF28">
    <property type="entry name" value="TONB-DEPENDENT RECEPTOR YNCD-RELATED"/>
    <property type="match status" value="1"/>
</dbReference>
<keyword evidence="3 8" id="KW-1134">Transmembrane beta strand</keyword>
<dbReference type="AlphaFoldDB" id="A0A2P8FSS7"/>
<proteinExistence type="inferred from homology"/>
<evidence type="ECO:0000256" key="5">
    <source>
        <dbReference type="ARBA" id="ARBA00023077"/>
    </source>
</evidence>
<comment type="similarity">
    <text evidence="8 9">Belongs to the TonB-dependent receptor family.</text>
</comment>
<dbReference type="GO" id="GO:0015344">
    <property type="term" value="F:siderophore uptake transmembrane transporter activity"/>
    <property type="evidence" value="ECO:0007669"/>
    <property type="project" value="TreeGrafter"/>
</dbReference>
<evidence type="ECO:0000256" key="8">
    <source>
        <dbReference type="PROSITE-ProRule" id="PRU01360"/>
    </source>
</evidence>
<name>A0A2P8FSS7_9BACT</name>
<dbReference type="Gene3D" id="2.170.130.10">
    <property type="entry name" value="TonB-dependent receptor, plug domain"/>
    <property type="match status" value="1"/>
</dbReference>
<keyword evidence="4 8" id="KW-0812">Transmembrane</keyword>
<dbReference type="Pfam" id="PF00593">
    <property type="entry name" value="TonB_dep_Rec_b-barrel"/>
    <property type="match status" value="1"/>
</dbReference>
<dbReference type="InterPro" id="IPR012910">
    <property type="entry name" value="Plug_dom"/>
</dbReference>
<keyword evidence="10" id="KW-0732">Signal</keyword>
<evidence type="ECO:0000256" key="2">
    <source>
        <dbReference type="ARBA" id="ARBA00022448"/>
    </source>
</evidence>
<keyword evidence="2 8" id="KW-0813">Transport</keyword>
<dbReference type="SUPFAM" id="SSF56935">
    <property type="entry name" value="Porins"/>
    <property type="match status" value="1"/>
</dbReference>
<feature type="chain" id="PRO_5015191189" evidence="10">
    <location>
        <begin position="25"/>
        <end position="690"/>
    </location>
</feature>
<feature type="signal peptide" evidence="10">
    <location>
        <begin position="1"/>
        <end position="24"/>
    </location>
</feature>
<evidence type="ECO:0000256" key="6">
    <source>
        <dbReference type="ARBA" id="ARBA00023136"/>
    </source>
</evidence>
<dbReference type="Proteomes" id="UP000241964">
    <property type="component" value="Unassembled WGS sequence"/>
</dbReference>
<evidence type="ECO:0000256" key="3">
    <source>
        <dbReference type="ARBA" id="ARBA00022452"/>
    </source>
</evidence>
<dbReference type="Pfam" id="PF07715">
    <property type="entry name" value="Plug"/>
    <property type="match status" value="1"/>
</dbReference>
<dbReference type="PANTHER" id="PTHR30069">
    <property type="entry name" value="TONB-DEPENDENT OUTER MEMBRANE RECEPTOR"/>
    <property type="match status" value="1"/>
</dbReference>
<accession>A0A2P8FSS7</accession>
<evidence type="ECO:0000256" key="10">
    <source>
        <dbReference type="SAM" id="SignalP"/>
    </source>
</evidence>
<protein>
    <submittedName>
        <fullName evidence="13">Iron complex outermembrane receptor protein</fullName>
    </submittedName>
</protein>
<dbReference type="Gene3D" id="2.40.170.20">
    <property type="entry name" value="TonB-dependent receptor, beta-barrel domain"/>
    <property type="match status" value="1"/>
</dbReference>
<dbReference type="GO" id="GO:0044718">
    <property type="term" value="P:siderophore transmembrane transport"/>
    <property type="evidence" value="ECO:0007669"/>
    <property type="project" value="TreeGrafter"/>
</dbReference>
<dbReference type="EMBL" id="PYAS01000013">
    <property type="protein sequence ID" value="PSL24695.1"/>
    <property type="molecule type" value="Genomic_DNA"/>
</dbReference>
<feature type="domain" description="TonB-dependent receptor-like beta-barrel" evidence="11">
    <location>
        <begin position="224"/>
        <end position="647"/>
    </location>
</feature>
<evidence type="ECO:0000259" key="11">
    <source>
        <dbReference type="Pfam" id="PF00593"/>
    </source>
</evidence>
<keyword evidence="7 8" id="KW-0998">Cell outer membrane</keyword>
<evidence type="ECO:0000259" key="12">
    <source>
        <dbReference type="Pfam" id="PF07715"/>
    </source>
</evidence>
<dbReference type="InterPro" id="IPR037066">
    <property type="entry name" value="Plug_dom_sf"/>
</dbReference>
<keyword evidence="6 8" id="KW-0472">Membrane</keyword>
<dbReference type="GO" id="GO:0009279">
    <property type="term" value="C:cell outer membrane"/>
    <property type="evidence" value="ECO:0007669"/>
    <property type="project" value="UniProtKB-SubCell"/>
</dbReference>
<dbReference type="PROSITE" id="PS52016">
    <property type="entry name" value="TONB_DEPENDENT_REC_3"/>
    <property type="match status" value="1"/>
</dbReference>
<dbReference type="InterPro" id="IPR036942">
    <property type="entry name" value="Beta-barrel_TonB_sf"/>
</dbReference>
<evidence type="ECO:0000256" key="1">
    <source>
        <dbReference type="ARBA" id="ARBA00004571"/>
    </source>
</evidence>
<dbReference type="OrthoDB" id="9782587at2"/>
<evidence type="ECO:0000313" key="13">
    <source>
        <dbReference type="EMBL" id="PSL24695.1"/>
    </source>
</evidence>
<evidence type="ECO:0000256" key="4">
    <source>
        <dbReference type="ARBA" id="ARBA00022692"/>
    </source>
</evidence>
<comment type="caution">
    <text evidence="13">The sequence shown here is derived from an EMBL/GenBank/DDBJ whole genome shotgun (WGS) entry which is preliminary data.</text>
</comment>
<dbReference type="RefSeq" id="WP_106598034.1">
    <property type="nucleotide sequence ID" value="NZ_PYAS01000013.1"/>
</dbReference>
<reference evidence="13 14" key="1">
    <citation type="submission" date="2018-03" db="EMBL/GenBank/DDBJ databases">
        <title>Genomic Encyclopedia of Archaeal and Bacterial Type Strains, Phase II (KMG-II): from individual species to whole genera.</title>
        <authorList>
            <person name="Goeker M."/>
        </authorList>
    </citation>
    <scope>NUCLEOTIDE SEQUENCE [LARGE SCALE GENOMIC DNA]</scope>
    <source>
        <strain evidence="13 14">DSM 29057</strain>
    </source>
</reference>
<feature type="domain" description="TonB-dependent receptor plug" evidence="12">
    <location>
        <begin position="50"/>
        <end position="156"/>
    </location>
</feature>
<sequence length="690" mass="76820">MLKISITGALAAFLIFHDSGPAFSQTDSLQARELREVTVHAFESEKDPLTTTATVGMLTPRTLGRFSNYTWANAVNTIPGVRMEERSPGSYRFSVRGSLIRSPFGVRNVKFYWNGIPFTDASGNTPLNSVDYGAIQSMEVIKGPGSSIYGAGTGGVVLMQSRPDNEFQNRVEQSVSFGKYGFQSRNSTLQIGDISVQYGHSEQDGYRNHSGMVRDAIRFTSSSSIGEKGTLSLLGMYSDLYYQTPGGINLAQYQTDPKLARQSTATVPGSEAQKAAIYTRLALLGGNYVLQLSDKWTQSTALYLTFTDFANPFISNFEKRDENGVGGRNIWQNKSEWGNIKTNWTSGFEWQYGKSAQRNYDNKGGVADKQQTVEDIRTTNLSVFSQLEATLLTDLTLSAGLSYNTSKYKYERYFPLPFNQDQKTFDGIFIPRFAANKVIAGNWSVTASYSGGFSPPTLQEVRPSAGGFRKDLEAEKGNNTEVGIRKAGKVISGEISLYHFGLRNAIVRRLDEGGAEYFVNAGKTKQNGVEWNINWDILSDPKLPVMLKLWNTGTYTKYTYEEFRQADSDLSGKLIPGIPRFSQSTGLDVLLKYGISAFLTYQHGDSFYLNDANTVKNTAYNQWMARVSWKKSWGQHFYSELSASAEKVNAGIYSLGYDLNAFGNRYYNGAPKNNLWAGVKIGWEWQKNSK</sequence>
<evidence type="ECO:0000313" key="14">
    <source>
        <dbReference type="Proteomes" id="UP000241964"/>
    </source>
</evidence>
<dbReference type="InterPro" id="IPR000531">
    <property type="entry name" value="Beta-barrel_TonB"/>
</dbReference>
<evidence type="ECO:0000256" key="9">
    <source>
        <dbReference type="RuleBase" id="RU003357"/>
    </source>
</evidence>
<keyword evidence="5 9" id="KW-0798">TonB box</keyword>
<gene>
    <name evidence="13" type="ORF">CLV60_113119</name>
</gene>
<organism evidence="13 14">
    <name type="scientific">Dyadobacter jiangsuensis</name>
    <dbReference type="NCBI Taxonomy" id="1591085"/>
    <lineage>
        <taxon>Bacteria</taxon>
        <taxon>Pseudomonadati</taxon>
        <taxon>Bacteroidota</taxon>
        <taxon>Cytophagia</taxon>
        <taxon>Cytophagales</taxon>
        <taxon>Spirosomataceae</taxon>
        <taxon>Dyadobacter</taxon>
    </lineage>
</organism>
<dbReference type="InterPro" id="IPR039426">
    <property type="entry name" value="TonB-dep_rcpt-like"/>
</dbReference>
<evidence type="ECO:0000256" key="7">
    <source>
        <dbReference type="ARBA" id="ARBA00023237"/>
    </source>
</evidence>
<keyword evidence="13" id="KW-0675">Receptor</keyword>
<comment type="subcellular location">
    <subcellularLocation>
        <location evidence="1 8">Cell outer membrane</location>
        <topology evidence="1 8">Multi-pass membrane protein</topology>
    </subcellularLocation>
</comment>
<keyword evidence="14" id="KW-1185">Reference proteome</keyword>